<dbReference type="EMBL" id="CP065603">
    <property type="protein sequence ID" value="QPQ94867.1"/>
    <property type="molecule type" value="Genomic_DNA"/>
</dbReference>
<dbReference type="Proteomes" id="UP000594892">
    <property type="component" value="Plasmid unnamed2"/>
</dbReference>
<sequence length="319" mass="36285">MEFGKIINVPLRNVWSGEATDFTPWLADNLKVLDSPLGMDLVLHSREVSAGDFSADIVALDISTNRRIVIENQFGATDHRHLGQIITYASALNANAVVWLAERVRAEHKAAIDFLNVNLKESLQLFAIEASLIKIDDSRPALNFLIVCAPTESPIAEAVDSGEVSDLKRRYQTFFQGLLDELREKHAFTNARLGQPQNWYSFSSENSRVYKYSVNFTNDSRVKAEIYIDTQDKAQNEAIFDVLLQQKEEIERQFGERLHWERLDTRRACRIAVYRDGSIDAETGELLSITHWLVAKLLKLREVFPKFISAAVRSSKPKM</sequence>
<dbReference type="Gene3D" id="3.40.1350.10">
    <property type="match status" value="1"/>
</dbReference>
<dbReference type="InterPro" id="IPR011856">
    <property type="entry name" value="tRNA_endonuc-like_dom_sf"/>
</dbReference>
<accession>A0AAQ0BWT3</accession>
<evidence type="ECO:0000259" key="1">
    <source>
        <dbReference type="Pfam" id="PF14088"/>
    </source>
</evidence>
<proteinExistence type="predicted"/>
<evidence type="ECO:0000313" key="3">
    <source>
        <dbReference type="Proteomes" id="UP000594892"/>
    </source>
</evidence>
<evidence type="ECO:0000313" key="2">
    <source>
        <dbReference type="EMBL" id="QPQ94867.1"/>
    </source>
</evidence>
<feature type="domain" description="DUF4268" evidence="1">
    <location>
        <begin position="171"/>
        <end position="306"/>
    </location>
</feature>
<gene>
    <name evidence="2" type="ORF">I6H06_29375</name>
</gene>
<dbReference type="GO" id="GO:0003676">
    <property type="term" value="F:nucleic acid binding"/>
    <property type="evidence" value="ECO:0007669"/>
    <property type="project" value="InterPro"/>
</dbReference>
<dbReference type="Pfam" id="PF14088">
    <property type="entry name" value="DUF4268"/>
    <property type="match status" value="1"/>
</dbReference>
<dbReference type="RefSeq" id="WP_012732731.1">
    <property type="nucleotide sequence ID" value="NZ_CP033638.1"/>
</dbReference>
<dbReference type="AlphaFoldDB" id="A0AAQ0BWT3"/>
<protein>
    <submittedName>
        <fullName evidence="2">DUF4268 domain-containing protein</fullName>
    </submittedName>
</protein>
<organism evidence="2 3">
    <name type="scientific">Burkholderia glumae</name>
    <name type="common">Pseudomonas glumae</name>
    <dbReference type="NCBI Taxonomy" id="337"/>
    <lineage>
        <taxon>Bacteria</taxon>
        <taxon>Pseudomonadati</taxon>
        <taxon>Pseudomonadota</taxon>
        <taxon>Betaproteobacteria</taxon>
        <taxon>Burkholderiales</taxon>
        <taxon>Burkholderiaceae</taxon>
        <taxon>Burkholderia</taxon>
    </lineage>
</organism>
<geneLocation type="plasmid" evidence="2 3">
    <name>unnamed2</name>
</geneLocation>
<dbReference type="InterPro" id="IPR025364">
    <property type="entry name" value="DUF4268"/>
</dbReference>
<keyword evidence="2" id="KW-0614">Plasmid</keyword>
<reference evidence="2 3" key="1">
    <citation type="submission" date="2020-12" db="EMBL/GenBank/DDBJ databases">
        <title>FDA dAtabase for Regulatory Grade micrObial Sequences (FDA-ARGOS): Supporting development and validation of Infectious Disease Dx tests.</title>
        <authorList>
            <person name="Minogue T."/>
            <person name="Wolcott M."/>
            <person name="Wasieloski L."/>
            <person name="Aguilar W."/>
            <person name="Moore D."/>
            <person name="Jaissle J."/>
            <person name="Tallon L."/>
            <person name="Sadzewicz L."/>
            <person name="Zhao X."/>
            <person name="Boylan J."/>
            <person name="Ott S."/>
            <person name="Bowen H."/>
            <person name="Vavikolanu K."/>
            <person name="Mehta A."/>
            <person name="Aluvathingal J."/>
            <person name="Nadendla S."/>
            <person name="Yan Y."/>
            <person name="Sichtig H."/>
        </authorList>
    </citation>
    <scope>NUCLEOTIDE SEQUENCE [LARGE SCALE GENOMIC DNA]</scope>
    <source>
        <strain evidence="2 3">FDAARGOS_949</strain>
        <plasmid evidence="2 3">unnamed2</plasmid>
    </source>
</reference>
<dbReference type="GeneID" id="45693312"/>
<name>A0AAQ0BWT3_BURGL</name>